<evidence type="ECO:0000256" key="2">
    <source>
        <dbReference type="SAM" id="MobiDB-lite"/>
    </source>
</evidence>
<evidence type="ECO:0000256" key="1">
    <source>
        <dbReference type="SAM" id="Coils"/>
    </source>
</evidence>
<dbReference type="KEGG" id="aper:A0U91_15775"/>
<reference evidence="3 4" key="1">
    <citation type="submission" date="2016-03" db="EMBL/GenBank/DDBJ databases">
        <title>Acetic acid bacteria sequencing.</title>
        <authorList>
            <person name="Brandt J."/>
            <person name="Jakob F."/>
            <person name="Vogel R.F."/>
        </authorList>
    </citation>
    <scope>NUCLEOTIDE SEQUENCE [LARGE SCALE GENOMIC DNA]</scope>
    <source>
        <strain evidence="3 4">TMW2.1084</strain>
        <plasmid evidence="4">pac1084_1</plasmid>
    </source>
</reference>
<keyword evidence="3" id="KW-0614">Plasmid</keyword>
<proteinExistence type="predicted"/>
<sequence length="101" mass="11312">MSELLKLKEELAENERQRRATLEKIAAVERERACTLGEALISLSEKGDPRWKILIGEIASSPAMRKRRSEAFKDEMLAFEKSKSAATEGNVTPTESEIAPH</sequence>
<feature type="compositionally biased region" description="Polar residues" evidence="2">
    <location>
        <begin position="84"/>
        <end position="95"/>
    </location>
</feature>
<name>A0A1U9LJ65_9PROT</name>
<evidence type="ECO:0000313" key="3">
    <source>
        <dbReference type="EMBL" id="AQT06471.1"/>
    </source>
</evidence>
<keyword evidence="1" id="KW-0175">Coiled coil</keyword>
<protein>
    <recommendedName>
        <fullName evidence="5">Mobilization protein</fullName>
    </recommendedName>
</protein>
<dbReference type="AlphaFoldDB" id="A0A1U9LJ65"/>
<accession>A0A1U9LJ65</accession>
<dbReference type="RefSeq" id="WP_077932097.1">
    <property type="nucleotide sequence ID" value="NZ_CP014688.1"/>
</dbReference>
<feature type="coiled-coil region" evidence="1">
    <location>
        <begin position="4"/>
        <end position="31"/>
    </location>
</feature>
<organism evidence="3 4">
    <name type="scientific">Acetobacter persici</name>
    <dbReference type="NCBI Taxonomy" id="1076596"/>
    <lineage>
        <taxon>Bacteria</taxon>
        <taxon>Pseudomonadati</taxon>
        <taxon>Pseudomonadota</taxon>
        <taxon>Alphaproteobacteria</taxon>
        <taxon>Acetobacterales</taxon>
        <taxon>Acetobacteraceae</taxon>
        <taxon>Acetobacter</taxon>
    </lineage>
</organism>
<geneLocation type="plasmid" evidence="4">
    <name>pac1084_1</name>
</geneLocation>
<gene>
    <name evidence="3" type="ORF">A0U91_15775</name>
</gene>
<feature type="region of interest" description="Disordered" evidence="2">
    <location>
        <begin position="82"/>
        <end position="101"/>
    </location>
</feature>
<evidence type="ECO:0000313" key="4">
    <source>
        <dbReference type="Proteomes" id="UP000189055"/>
    </source>
</evidence>
<evidence type="ECO:0008006" key="5">
    <source>
        <dbReference type="Google" id="ProtNLM"/>
    </source>
</evidence>
<dbReference type="EMBL" id="CP014688">
    <property type="protein sequence ID" value="AQT06471.1"/>
    <property type="molecule type" value="Genomic_DNA"/>
</dbReference>
<dbReference type="Proteomes" id="UP000189055">
    <property type="component" value="Plasmid pAC1084_1"/>
</dbReference>